<evidence type="ECO:0000256" key="4">
    <source>
        <dbReference type="ARBA" id="ARBA00022989"/>
    </source>
</evidence>
<evidence type="ECO:0000256" key="6">
    <source>
        <dbReference type="RuleBase" id="RU003732"/>
    </source>
</evidence>
<evidence type="ECO:0000256" key="2">
    <source>
        <dbReference type="ARBA" id="ARBA00022448"/>
    </source>
</evidence>
<feature type="transmembrane region" description="Helical" evidence="7">
    <location>
        <begin position="435"/>
        <end position="456"/>
    </location>
</feature>
<dbReference type="InterPro" id="IPR000175">
    <property type="entry name" value="Na/ntran_symport"/>
</dbReference>
<dbReference type="CDD" id="cd10334">
    <property type="entry name" value="SLC6sbd_u1"/>
    <property type="match status" value="1"/>
</dbReference>
<reference evidence="8 9" key="1">
    <citation type="journal article" date="2024" name="Appl. Environ. Microbiol.">
        <title>Pontiella agarivorans sp. nov., a novel marine anaerobic bacterium capable of degrading macroalgal polysaccharides and fixing nitrogen.</title>
        <authorList>
            <person name="Liu N."/>
            <person name="Kivenson V."/>
            <person name="Peng X."/>
            <person name="Cui Z."/>
            <person name="Lankiewicz T.S."/>
            <person name="Gosselin K.M."/>
            <person name="English C.J."/>
            <person name="Blair E.M."/>
            <person name="O'Malley M.A."/>
            <person name="Valentine D.L."/>
        </authorList>
    </citation>
    <scope>NUCLEOTIDE SEQUENCE [LARGE SCALE GENOMIC DNA]</scope>
    <source>
        <strain evidence="8 9">NLcol2</strain>
    </source>
</reference>
<proteinExistence type="inferred from homology"/>
<feature type="transmembrane region" description="Helical" evidence="7">
    <location>
        <begin position="325"/>
        <end position="346"/>
    </location>
</feature>
<keyword evidence="3 6" id="KW-0812">Transmembrane</keyword>
<feature type="transmembrane region" description="Helical" evidence="7">
    <location>
        <begin position="228"/>
        <end position="253"/>
    </location>
</feature>
<accession>A0ABU5N1H7</accession>
<dbReference type="SUPFAM" id="SSF161070">
    <property type="entry name" value="SNF-like"/>
    <property type="match status" value="1"/>
</dbReference>
<evidence type="ECO:0000313" key="8">
    <source>
        <dbReference type="EMBL" id="MDZ8120285.1"/>
    </source>
</evidence>
<evidence type="ECO:0000313" key="9">
    <source>
        <dbReference type="Proteomes" id="UP001290861"/>
    </source>
</evidence>
<keyword evidence="4 7" id="KW-1133">Transmembrane helix</keyword>
<comment type="subcellular location">
    <subcellularLocation>
        <location evidence="1">Membrane</location>
        <topology evidence="1">Multi-pass membrane protein</topology>
    </subcellularLocation>
</comment>
<dbReference type="NCBIfam" id="NF037979">
    <property type="entry name" value="Na_transp"/>
    <property type="match status" value="1"/>
</dbReference>
<dbReference type="PROSITE" id="PS00610">
    <property type="entry name" value="NA_NEUROTRAN_SYMP_1"/>
    <property type="match status" value="1"/>
</dbReference>
<protein>
    <recommendedName>
        <fullName evidence="6">Transporter</fullName>
    </recommendedName>
</protein>
<dbReference type="RefSeq" id="WP_322610059.1">
    <property type="nucleotide sequence ID" value="NZ_JARVCO010000012.1"/>
</dbReference>
<comment type="similarity">
    <text evidence="6">Belongs to the sodium:neurotransmitter symporter (SNF) (TC 2.A.22) family.</text>
</comment>
<feature type="transmembrane region" description="Helical" evidence="7">
    <location>
        <begin position="265"/>
        <end position="290"/>
    </location>
</feature>
<evidence type="ECO:0000256" key="5">
    <source>
        <dbReference type="ARBA" id="ARBA00023136"/>
    </source>
</evidence>
<dbReference type="PANTHER" id="PTHR42948">
    <property type="entry name" value="TRANSPORTER"/>
    <property type="match status" value="1"/>
</dbReference>
<dbReference type="PANTHER" id="PTHR42948:SF1">
    <property type="entry name" value="TRANSPORTER"/>
    <property type="match status" value="1"/>
</dbReference>
<evidence type="ECO:0000256" key="7">
    <source>
        <dbReference type="SAM" id="Phobius"/>
    </source>
</evidence>
<comment type="caution">
    <text evidence="8">The sequence shown here is derived from an EMBL/GenBank/DDBJ whole genome shotgun (WGS) entry which is preliminary data.</text>
</comment>
<keyword evidence="9" id="KW-1185">Reference proteome</keyword>
<dbReference type="PROSITE" id="PS50267">
    <property type="entry name" value="NA_NEUROTRAN_SYMP_3"/>
    <property type="match status" value="1"/>
</dbReference>
<organism evidence="8 9">
    <name type="scientific">Pontiella agarivorans</name>
    <dbReference type="NCBI Taxonomy" id="3038953"/>
    <lineage>
        <taxon>Bacteria</taxon>
        <taxon>Pseudomonadati</taxon>
        <taxon>Kiritimatiellota</taxon>
        <taxon>Kiritimatiellia</taxon>
        <taxon>Kiritimatiellales</taxon>
        <taxon>Pontiellaceae</taxon>
        <taxon>Pontiella</taxon>
    </lineage>
</organism>
<sequence>MAEKRSLWGSKVGFLLAAIGSAVGLGNIWRFGYMAYENGGGAFLIPYAVALLMAGIPLMILEYALGHREKASPPLAFARVNRLWEPLGWWMPTVAFFGINLFYAAVIGWCMNYFLLSFNLSWGADTGAFFFGEFLQISDGPFDLGSIRWPILGGTVLTWAIVWGICYREVSHGIEKASMIFMPLLFVLTLVLVGWSVQLPGAWTAIKENYLSCDFSKISLFTDVGRKVWVAAFGQIFFTLSLGFGIMITYASYLPKKTDIVGNALTTCVLNCLYSFITGFAVFGTIGYMAQAQGIAFGEAIKAGPGLAFVVYPEAINQLPAGNRIFGALFFLVLIVAGLSSAISLTEAFSCSICDKFKISRKKSTSIICGLGLAGSIVFTTQAGLFILDIIDHFINNYALIIGGVLECILVGWILKSGVMRNHVNSVSAVKLPVLWDVAIRFITPGMLLIIVAGALRNEFMAAYENYPVIALLFFGGGILFITRLVSFILSHFPWDPVRLDEIHHKPEDDDLLV</sequence>
<keyword evidence="2 6" id="KW-0813">Transport</keyword>
<name>A0ABU5N1H7_9BACT</name>
<feature type="transmembrane region" description="Helical" evidence="7">
    <location>
        <begin position="87"/>
        <end position="115"/>
    </location>
</feature>
<evidence type="ECO:0000256" key="3">
    <source>
        <dbReference type="ARBA" id="ARBA00022692"/>
    </source>
</evidence>
<feature type="transmembrane region" description="Helical" evidence="7">
    <location>
        <begin position="367"/>
        <end position="388"/>
    </location>
</feature>
<dbReference type="EMBL" id="JARVCO010000012">
    <property type="protein sequence ID" value="MDZ8120285.1"/>
    <property type="molecule type" value="Genomic_DNA"/>
</dbReference>
<dbReference type="Proteomes" id="UP001290861">
    <property type="component" value="Unassembled WGS sequence"/>
</dbReference>
<dbReference type="Pfam" id="PF00209">
    <property type="entry name" value="SNF"/>
    <property type="match status" value="2"/>
</dbReference>
<feature type="transmembrane region" description="Helical" evidence="7">
    <location>
        <begin position="147"/>
        <end position="167"/>
    </location>
</feature>
<keyword evidence="6" id="KW-0769">Symport</keyword>
<gene>
    <name evidence="8" type="ORF">P9H32_16765</name>
</gene>
<feature type="transmembrane region" description="Helical" evidence="7">
    <location>
        <begin position="179"/>
        <end position="197"/>
    </location>
</feature>
<keyword evidence="5 7" id="KW-0472">Membrane</keyword>
<dbReference type="PRINTS" id="PR00176">
    <property type="entry name" value="NANEUSMPORT"/>
</dbReference>
<dbReference type="InterPro" id="IPR037272">
    <property type="entry name" value="SNS_sf"/>
</dbReference>
<feature type="transmembrane region" description="Helical" evidence="7">
    <location>
        <begin position="12"/>
        <end position="32"/>
    </location>
</feature>
<feature type="transmembrane region" description="Helical" evidence="7">
    <location>
        <begin position="44"/>
        <end position="66"/>
    </location>
</feature>
<evidence type="ECO:0000256" key="1">
    <source>
        <dbReference type="ARBA" id="ARBA00004141"/>
    </source>
</evidence>
<feature type="transmembrane region" description="Helical" evidence="7">
    <location>
        <begin position="394"/>
        <end position="415"/>
    </location>
</feature>
<feature type="transmembrane region" description="Helical" evidence="7">
    <location>
        <begin position="468"/>
        <end position="490"/>
    </location>
</feature>